<dbReference type="AlphaFoldDB" id="F4R3P8"/>
<sequence length="188" mass="21097">MKIFQTLTISEPDEELPEPLSHSFSQINGSPDLPANPIPTLQAQRNVKRDAKKKAKAQAAELTISDRARARRLNGVLKKAPHPRDCPSATNTASGGPGSFISDPILNHQRGIFKKITFSQDDWKLVKALNVELKLHLVQIPPSSKLQLIYSQLILIKENNCYSLKQLNKHQQSIYPDTARILMMRCLI</sequence>
<dbReference type="GeneID" id="18934321"/>
<keyword evidence="3" id="KW-1185">Reference proteome</keyword>
<name>F4R3P8_MELLP</name>
<dbReference type="OrthoDB" id="10426986at2759"/>
<dbReference type="RefSeq" id="XP_007403604.1">
    <property type="nucleotide sequence ID" value="XM_007403542.1"/>
</dbReference>
<evidence type="ECO:0000256" key="1">
    <source>
        <dbReference type="SAM" id="MobiDB-lite"/>
    </source>
</evidence>
<reference evidence="3" key="1">
    <citation type="journal article" date="2011" name="Proc. Natl. Acad. Sci. U.S.A.">
        <title>Obligate biotrophy features unraveled by the genomic analysis of rust fungi.</title>
        <authorList>
            <person name="Duplessis S."/>
            <person name="Cuomo C.A."/>
            <person name="Lin Y.-C."/>
            <person name="Aerts A."/>
            <person name="Tisserant E."/>
            <person name="Veneault-Fourrey C."/>
            <person name="Joly D.L."/>
            <person name="Hacquard S."/>
            <person name="Amselem J."/>
            <person name="Cantarel B.L."/>
            <person name="Chiu R."/>
            <person name="Coutinho P.M."/>
            <person name="Feau N."/>
            <person name="Field M."/>
            <person name="Frey P."/>
            <person name="Gelhaye E."/>
            <person name="Goldberg J."/>
            <person name="Grabherr M.G."/>
            <person name="Kodira C.D."/>
            <person name="Kohler A."/>
            <person name="Kuees U."/>
            <person name="Lindquist E.A."/>
            <person name="Lucas S.M."/>
            <person name="Mago R."/>
            <person name="Mauceli E."/>
            <person name="Morin E."/>
            <person name="Murat C."/>
            <person name="Pangilinan J.L."/>
            <person name="Park R."/>
            <person name="Pearson M."/>
            <person name="Quesneville H."/>
            <person name="Rouhier N."/>
            <person name="Sakthikumar S."/>
            <person name="Salamov A.A."/>
            <person name="Schmutz J."/>
            <person name="Selles B."/>
            <person name="Shapiro H."/>
            <person name="Tanguay P."/>
            <person name="Tuskan G.A."/>
            <person name="Henrissat B."/>
            <person name="Van de Peer Y."/>
            <person name="Rouze P."/>
            <person name="Ellis J.G."/>
            <person name="Dodds P.N."/>
            <person name="Schein J.E."/>
            <person name="Zhong S."/>
            <person name="Hamelin R.C."/>
            <person name="Grigoriev I.V."/>
            <person name="Szabo L.J."/>
            <person name="Martin F."/>
        </authorList>
    </citation>
    <scope>NUCLEOTIDE SEQUENCE [LARGE SCALE GENOMIC DNA]</scope>
    <source>
        <strain evidence="3">98AG31 / pathotype 3-4-7</strain>
    </source>
</reference>
<dbReference type="EMBL" id="GL883090">
    <property type="protein sequence ID" value="EGG12666.1"/>
    <property type="molecule type" value="Genomic_DNA"/>
</dbReference>
<feature type="region of interest" description="Disordered" evidence="1">
    <location>
        <begin position="78"/>
        <end position="97"/>
    </location>
</feature>
<dbReference type="Proteomes" id="UP000001072">
    <property type="component" value="Unassembled WGS sequence"/>
</dbReference>
<dbReference type="HOGENOM" id="CLU_1441339_0_0_1"/>
<proteinExistence type="predicted"/>
<gene>
    <name evidence="2" type="ORF">MELLADRAFT_86875</name>
</gene>
<evidence type="ECO:0000313" key="3">
    <source>
        <dbReference type="Proteomes" id="UP000001072"/>
    </source>
</evidence>
<protein>
    <submittedName>
        <fullName evidence="2">Uncharacterized protein</fullName>
    </submittedName>
</protein>
<dbReference type="InParanoid" id="F4R3P8"/>
<accession>F4R3P8</accession>
<feature type="region of interest" description="Disordered" evidence="1">
    <location>
        <begin position="7"/>
        <end position="39"/>
    </location>
</feature>
<evidence type="ECO:0000313" key="2">
    <source>
        <dbReference type="EMBL" id="EGG12666.1"/>
    </source>
</evidence>
<dbReference type="KEGG" id="mlr:MELLADRAFT_86875"/>
<dbReference type="VEuPathDB" id="FungiDB:MELLADRAFT_86875"/>
<organism evidence="3">
    <name type="scientific">Melampsora larici-populina (strain 98AG31 / pathotype 3-4-7)</name>
    <name type="common">Poplar leaf rust fungus</name>
    <dbReference type="NCBI Taxonomy" id="747676"/>
    <lineage>
        <taxon>Eukaryota</taxon>
        <taxon>Fungi</taxon>
        <taxon>Dikarya</taxon>
        <taxon>Basidiomycota</taxon>
        <taxon>Pucciniomycotina</taxon>
        <taxon>Pucciniomycetes</taxon>
        <taxon>Pucciniales</taxon>
        <taxon>Melampsoraceae</taxon>
        <taxon>Melampsora</taxon>
    </lineage>
</organism>